<dbReference type="AlphaFoldDB" id="A0A2S7MXA0"/>
<dbReference type="OrthoDB" id="2934510at2"/>
<proteinExistence type="predicted"/>
<protein>
    <recommendedName>
        <fullName evidence="3">Lipoprotein</fullName>
    </recommendedName>
</protein>
<accession>A0A2S7MXA0</accession>
<organism evidence="1 2">
    <name type="scientific">Pradoshia eiseniae</name>
    <dbReference type="NCBI Taxonomy" id="2064768"/>
    <lineage>
        <taxon>Bacteria</taxon>
        <taxon>Bacillati</taxon>
        <taxon>Bacillota</taxon>
        <taxon>Bacilli</taxon>
        <taxon>Bacillales</taxon>
        <taxon>Bacillaceae</taxon>
        <taxon>Pradoshia</taxon>
    </lineage>
</organism>
<evidence type="ECO:0008006" key="3">
    <source>
        <dbReference type="Google" id="ProtNLM"/>
    </source>
</evidence>
<dbReference type="EMBL" id="PKOZ01000010">
    <property type="protein sequence ID" value="PQD94390.1"/>
    <property type="molecule type" value="Genomic_DNA"/>
</dbReference>
<dbReference type="Proteomes" id="UP000239663">
    <property type="component" value="Unassembled WGS sequence"/>
</dbReference>
<sequence length="143" mass="16677">MKKPFMLISIMFLVALLGCTKNEIRGNGEVITLDINEAREFIDEKRTGLLYIKSPYQSREKEEAYYIEELESISKKEKLNILLFDTSQYNGDHTELGLKQHSRTLAFYQKGEIKAELDFSNLSKEQIPAAIHTFIESIRNEYY</sequence>
<dbReference type="RefSeq" id="WP_104850221.1">
    <property type="nucleotide sequence ID" value="NZ_PKOZ01000010.1"/>
</dbReference>
<dbReference type="PROSITE" id="PS51257">
    <property type="entry name" value="PROKAR_LIPOPROTEIN"/>
    <property type="match status" value="1"/>
</dbReference>
<keyword evidence="2" id="KW-1185">Reference proteome</keyword>
<comment type="caution">
    <text evidence="1">The sequence shown here is derived from an EMBL/GenBank/DDBJ whole genome shotgun (WGS) entry which is preliminary data.</text>
</comment>
<evidence type="ECO:0000313" key="2">
    <source>
        <dbReference type="Proteomes" id="UP000239663"/>
    </source>
</evidence>
<evidence type="ECO:0000313" key="1">
    <source>
        <dbReference type="EMBL" id="PQD94390.1"/>
    </source>
</evidence>
<gene>
    <name evidence="1" type="ORF">CYL18_14335</name>
</gene>
<reference evidence="1 2" key="1">
    <citation type="submission" date="2017-12" db="EMBL/GenBank/DDBJ databases">
        <title>Taxonomic description and draft genome of Pradoshia cofamensis Gen. nov., sp. nov., a thermotolerant bacillale isolated from anterior gut of earthworm Eisenia fetida.</title>
        <authorList>
            <person name="Saha T."/>
            <person name="Chakraborty R."/>
        </authorList>
    </citation>
    <scope>NUCLEOTIDE SEQUENCE [LARGE SCALE GENOMIC DNA]</scope>
    <source>
        <strain evidence="1 2">EAG3</strain>
    </source>
</reference>
<name>A0A2S7MXA0_9BACI</name>